<evidence type="ECO:0000256" key="1">
    <source>
        <dbReference type="ARBA" id="ARBA00022670"/>
    </source>
</evidence>
<gene>
    <name evidence="4" type="ORF">Adt_23592</name>
</gene>
<dbReference type="InterPro" id="IPR054722">
    <property type="entry name" value="PolX-like_BBD"/>
</dbReference>
<feature type="domain" description="Integrase catalytic" evidence="3">
    <location>
        <begin position="297"/>
        <end position="463"/>
    </location>
</feature>
<evidence type="ECO:0000313" key="4">
    <source>
        <dbReference type="EMBL" id="KAL2498042.1"/>
    </source>
</evidence>
<dbReference type="Pfam" id="PF00665">
    <property type="entry name" value="rve"/>
    <property type="match status" value="1"/>
</dbReference>
<dbReference type="Pfam" id="PF13976">
    <property type="entry name" value="gag_pre-integrs"/>
    <property type="match status" value="1"/>
</dbReference>
<name>A0ABD1SBB7_9LAMI</name>
<dbReference type="PROSITE" id="PS50994">
    <property type="entry name" value="INTEGRASE"/>
    <property type="match status" value="1"/>
</dbReference>
<dbReference type="InterPro" id="IPR012337">
    <property type="entry name" value="RNaseH-like_sf"/>
</dbReference>
<dbReference type="GO" id="GO:0006508">
    <property type="term" value="P:proteolysis"/>
    <property type="evidence" value="ECO:0007669"/>
    <property type="project" value="UniProtKB-KW"/>
</dbReference>
<dbReference type="Pfam" id="PF25597">
    <property type="entry name" value="SH3_retrovirus"/>
    <property type="match status" value="1"/>
</dbReference>
<keyword evidence="1" id="KW-0645">Protease</keyword>
<organism evidence="4 5">
    <name type="scientific">Abeliophyllum distichum</name>
    <dbReference type="NCBI Taxonomy" id="126358"/>
    <lineage>
        <taxon>Eukaryota</taxon>
        <taxon>Viridiplantae</taxon>
        <taxon>Streptophyta</taxon>
        <taxon>Embryophyta</taxon>
        <taxon>Tracheophyta</taxon>
        <taxon>Spermatophyta</taxon>
        <taxon>Magnoliopsida</taxon>
        <taxon>eudicotyledons</taxon>
        <taxon>Gunneridae</taxon>
        <taxon>Pentapetalae</taxon>
        <taxon>asterids</taxon>
        <taxon>lamiids</taxon>
        <taxon>Lamiales</taxon>
        <taxon>Oleaceae</taxon>
        <taxon>Forsythieae</taxon>
        <taxon>Abeliophyllum</taxon>
    </lineage>
</organism>
<feature type="compositionally biased region" description="Polar residues" evidence="2">
    <location>
        <begin position="548"/>
        <end position="565"/>
    </location>
</feature>
<keyword evidence="1" id="KW-0378">Hydrolase</keyword>
<accession>A0ABD1SBB7</accession>
<sequence length="617" mass="71249">MKTSFLAVDLWNMFENGFEEPENEDGLSEVEKKEFKEGRQRDANVLSMLYRVVADSVFSRPMTANKANEAWEFLRKEYQGDLKVEDAVEKEEGVQEVEVGEILKGGLMKENHHKSVKFTRGAAMMKMTVRSKGSRNATIAKGNGYLVNAKGKGAIGVETKRGSRLIRDVMHVPDLDQNLLSVRQLLENGYTLHFENDICVIRDKRAGYMLIVKLKMKNISFPLSFKHLIDKAFRMVANDLRLWHKRLGHLNFQGLELLQQKNMVYQLPKIEEKYEICEGYALDKHHRQPIPKGIAWRAKQPLELVHTDVCGPMQTPSHSQNRYFILVIDDFTRMTWIHFMRQKYKVFTVSKKFKIFVEKQSGHFIKVLRSDNSKEYTSKEFDKFCQDEGVERQLTIGYIPRQNGVSERKNQTIMDIEKAMLHEKRLPKSFWAEAIYTSIYLTNRCPTKAVLNKTPIEAWNGRKPLVKHLKVFGCIYYAQVPKEKRHELDEASEKFILIGYSSQSKGYKLYNLMTKTVIISRDVFFDENATWKWENEEVERNVTIPITLPQNSANENVQNEENASQPSSPPSSPSSPTSSSSSTSSSPSSTPRKMWDLNDIYMQDATYRCKMALQGKA</sequence>
<comment type="caution">
    <text evidence="4">The sequence shown here is derived from an EMBL/GenBank/DDBJ whole genome shotgun (WGS) entry which is preliminary data.</text>
</comment>
<evidence type="ECO:0000313" key="5">
    <source>
        <dbReference type="Proteomes" id="UP001604336"/>
    </source>
</evidence>
<dbReference type="PANTHER" id="PTHR42648:SF18">
    <property type="entry name" value="RETROTRANSPOSON, UNCLASSIFIED-LIKE PROTEIN"/>
    <property type="match status" value="1"/>
</dbReference>
<dbReference type="EMBL" id="JBFOLK010000007">
    <property type="protein sequence ID" value="KAL2498042.1"/>
    <property type="molecule type" value="Genomic_DNA"/>
</dbReference>
<dbReference type="SUPFAM" id="SSF53098">
    <property type="entry name" value="Ribonuclease H-like"/>
    <property type="match status" value="1"/>
</dbReference>
<dbReference type="InterPro" id="IPR001584">
    <property type="entry name" value="Integrase_cat-core"/>
</dbReference>
<evidence type="ECO:0000256" key="2">
    <source>
        <dbReference type="SAM" id="MobiDB-lite"/>
    </source>
</evidence>
<dbReference type="InterPro" id="IPR025724">
    <property type="entry name" value="GAG-pre-integrase_dom"/>
</dbReference>
<dbReference type="InterPro" id="IPR039537">
    <property type="entry name" value="Retrotran_Ty1/copia-like"/>
</dbReference>
<dbReference type="Pfam" id="PF22936">
    <property type="entry name" value="Pol_BBD"/>
    <property type="match status" value="1"/>
</dbReference>
<proteinExistence type="predicted"/>
<dbReference type="PANTHER" id="PTHR42648">
    <property type="entry name" value="TRANSPOSASE, PUTATIVE-RELATED"/>
    <property type="match status" value="1"/>
</dbReference>
<dbReference type="Proteomes" id="UP001604336">
    <property type="component" value="Unassembled WGS sequence"/>
</dbReference>
<evidence type="ECO:0000259" key="3">
    <source>
        <dbReference type="PROSITE" id="PS50994"/>
    </source>
</evidence>
<dbReference type="GO" id="GO:0008233">
    <property type="term" value="F:peptidase activity"/>
    <property type="evidence" value="ECO:0007669"/>
    <property type="project" value="UniProtKB-KW"/>
</dbReference>
<protein>
    <recommendedName>
        <fullName evidence="3">Integrase catalytic domain-containing protein</fullName>
    </recommendedName>
</protein>
<reference evidence="5" key="1">
    <citation type="submission" date="2024-07" db="EMBL/GenBank/DDBJ databases">
        <title>Two chromosome-level genome assemblies of Korean endemic species Abeliophyllum distichum and Forsythia ovata (Oleaceae).</title>
        <authorList>
            <person name="Jang H."/>
        </authorList>
    </citation>
    <scope>NUCLEOTIDE SEQUENCE [LARGE SCALE GENOMIC DNA]</scope>
</reference>
<keyword evidence="5" id="KW-1185">Reference proteome</keyword>
<dbReference type="InterPro" id="IPR057670">
    <property type="entry name" value="SH3_retrovirus"/>
</dbReference>
<dbReference type="InterPro" id="IPR036397">
    <property type="entry name" value="RNaseH_sf"/>
</dbReference>
<feature type="region of interest" description="Disordered" evidence="2">
    <location>
        <begin position="546"/>
        <end position="595"/>
    </location>
</feature>
<dbReference type="Gene3D" id="3.30.420.10">
    <property type="entry name" value="Ribonuclease H-like superfamily/Ribonuclease H"/>
    <property type="match status" value="1"/>
</dbReference>
<dbReference type="AlphaFoldDB" id="A0ABD1SBB7"/>
<feature type="compositionally biased region" description="Low complexity" evidence="2">
    <location>
        <begin position="574"/>
        <end position="591"/>
    </location>
</feature>